<name>A0A4C1W5U8_EUMVA</name>
<dbReference type="Proteomes" id="UP000299102">
    <property type="component" value="Unassembled WGS sequence"/>
</dbReference>
<comment type="caution">
    <text evidence="2">The sequence shown here is derived from an EMBL/GenBank/DDBJ whole genome shotgun (WGS) entry which is preliminary data.</text>
</comment>
<protein>
    <submittedName>
        <fullName evidence="2">Uncharacterized protein</fullName>
    </submittedName>
</protein>
<evidence type="ECO:0000313" key="2">
    <source>
        <dbReference type="EMBL" id="GBP46393.1"/>
    </source>
</evidence>
<reference evidence="2 3" key="1">
    <citation type="journal article" date="2019" name="Commun. Biol.">
        <title>The bagworm genome reveals a unique fibroin gene that provides high tensile strength.</title>
        <authorList>
            <person name="Kono N."/>
            <person name="Nakamura H."/>
            <person name="Ohtoshi R."/>
            <person name="Tomita M."/>
            <person name="Numata K."/>
            <person name="Arakawa K."/>
        </authorList>
    </citation>
    <scope>NUCLEOTIDE SEQUENCE [LARGE SCALE GENOMIC DNA]</scope>
</reference>
<evidence type="ECO:0000256" key="1">
    <source>
        <dbReference type="SAM" id="MobiDB-lite"/>
    </source>
</evidence>
<gene>
    <name evidence="2" type="ORF">EVAR_36374_1</name>
</gene>
<dbReference type="AlphaFoldDB" id="A0A4C1W5U8"/>
<evidence type="ECO:0000313" key="3">
    <source>
        <dbReference type="Proteomes" id="UP000299102"/>
    </source>
</evidence>
<dbReference type="EMBL" id="BGZK01000482">
    <property type="protein sequence ID" value="GBP46393.1"/>
    <property type="molecule type" value="Genomic_DNA"/>
</dbReference>
<sequence>MISIAYSEFRQRRSIIRRGRVCVIPSASARSPPRRGGAPLVGRGRRGRRRHRSAALFWRAARRRGNEFFSHSSRSRESTCTHVAARVAAGRFYVDAYAAGVRCSVRKLRGRE</sequence>
<accession>A0A4C1W5U8</accession>
<organism evidence="2 3">
    <name type="scientific">Eumeta variegata</name>
    <name type="common">Bagworm moth</name>
    <name type="synonym">Eumeta japonica</name>
    <dbReference type="NCBI Taxonomy" id="151549"/>
    <lineage>
        <taxon>Eukaryota</taxon>
        <taxon>Metazoa</taxon>
        <taxon>Ecdysozoa</taxon>
        <taxon>Arthropoda</taxon>
        <taxon>Hexapoda</taxon>
        <taxon>Insecta</taxon>
        <taxon>Pterygota</taxon>
        <taxon>Neoptera</taxon>
        <taxon>Endopterygota</taxon>
        <taxon>Lepidoptera</taxon>
        <taxon>Glossata</taxon>
        <taxon>Ditrysia</taxon>
        <taxon>Tineoidea</taxon>
        <taxon>Psychidae</taxon>
        <taxon>Oiketicinae</taxon>
        <taxon>Eumeta</taxon>
    </lineage>
</organism>
<proteinExistence type="predicted"/>
<feature type="region of interest" description="Disordered" evidence="1">
    <location>
        <begin position="26"/>
        <end position="48"/>
    </location>
</feature>
<keyword evidence="3" id="KW-1185">Reference proteome</keyword>